<sequence>MSSLIKFLDEGLSIPYKELALQKRKRSNEKENSINKNDRTKNPKKKTNRKIYTGTSLSNIVTNPLPNLKYLQLKLEKSNSSIKSVERRLSDNISS</sequence>
<organism evidence="1 2">
    <name type="scientific">Cetraspora pellucida</name>
    <dbReference type="NCBI Taxonomy" id="1433469"/>
    <lineage>
        <taxon>Eukaryota</taxon>
        <taxon>Fungi</taxon>
        <taxon>Fungi incertae sedis</taxon>
        <taxon>Mucoromycota</taxon>
        <taxon>Glomeromycotina</taxon>
        <taxon>Glomeromycetes</taxon>
        <taxon>Diversisporales</taxon>
        <taxon>Gigasporaceae</taxon>
        <taxon>Cetraspora</taxon>
    </lineage>
</organism>
<proteinExistence type="predicted"/>
<evidence type="ECO:0000313" key="2">
    <source>
        <dbReference type="Proteomes" id="UP000789366"/>
    </source>
</evidence>
<dbReference type="Proteomes" id="UP000789366">
    <property type="component" value="Unassembled WGS sequence"/>
</dbReference>
<name>A0ACA9L2T3_9GLOM</name>
<dbReference type="EMBL" id="CAJVPW010002397">
    <property type="protein sequence ID" value="CAG8505533.1"/>
    <property type="molecule type" value="Genomic_DNA"/>
</dbReference>
<keyword evidence="2" id="KW-1185">Reference proteome</keyword>
<evidence type="ECO:0000313" key="1">
    <source>
        <dbReference type="EMBL" id="CAG8505533.1"/>
    </source>
</evidence>
<gene>
    <name evidence="1" type="ORF">SPELUC_LOCUS3221</name>
</gene>
<reference evidence="1" key="1">
    <citation type="submission" date="2021-06" db="EMBL/GenBank/DDBJ databases">
        <authorList>
            <person name="Kallberg Y."/>
            <person name="Tangrot J."/>
            <person name="Rosling A."/>
        </authorList>
    </citation>
    <scope>NUCLEOTIDE SEQUENCE</scope>
    <source>
        <strain evidence="1">28 12/20/2015</strain>
    </source>
</reference>
<comment type="caution">
    <text evidence="1">The sequence shown here is derived from an EMBL/GenBank/DDBJ whole genome shotgun (WGS) entry which is preliminary data.</text>
</comment>
<protein>
    <submittedName>
        <fullName evidence="1">10734_t:CDS:1</fullName>
    </submittedName>
</protein>
<accession>A0ACA9L2T3</accession>